<keyword evidence="3" id="KW-0547">Nucleotide-binding</keyword>
<dbReference type="PROSITE" id="PS00108">
    <property type="entry name" value="PROTEIN_KINASE_ST"/>
    <property type="match status" value="1"/>
</dbReference>
<dbReference type="PANTHER" id="PTHR24348">
    <property type="entry name" value="SERINE/THREONINE-PROTEIN KINASE UNC-51-RELATED"/>
    <property type="match status" value="1"/>
</dbReference>
<dbReference type="InterPro" id="IPR008271">
    <property type="entry name" value="Ser/Thr_kinase_AS"/>
</dbReference>
<dbReference type="GO" id="GO:0010506">
    <property type="term" value="P:regulation of autophagy"/>
    <property type="evidence" value="ECO:0007669"/>
    <property type="project" value="InterPro"/>
</dbReference>
<dbReference type="AlphaFoldDB" id="K0KMN4"/>
<dbReference type="FunCoup" id="K0KMN4">
    <property type="interactions" value="275"/>
</dbReference>
<name>K0KMN4_WICCF</name>
<dbReference type="SUPFAM" id="SSF56112">
    <property type="entry name" value="Protein kinase-like (PK-like)"/>
    <property type="match status" value="1"/>
</dbReference>
<evidence type="ECO:0000313" key="7">
    <source>
        <dbReference type="EMBL" id="CCH44216.1"/>
    </source>
</evidence>
<dbReference type="Pfam" id="PF00069">
    <property type="entry name" value="Pkinase"/>
    <property type="match status" value="1"/>
</dbReference>
<evidence type="ECO:0000313" key="8">
    <source>
        <dbReference type="Proteomes" id="UP000009328"/>
    </source>
</evidence>
<feature type="domain" description="Protein kinase" evidence="6">
    <location>
        <begin position="38"/>
        <end position="309"/>
    </location>
</feature>
<keyword evidence="5" id="KW-0067">ATP-binding</keyword>
<dbReference type="GO" id="GO:0016020">
    <property type="term" value="C:membrane"/>
    <property type="evidence" value="ECO:0007669"/>
    <property type="project" value="TreeGrafter"/>
</dbReference>
<dbReference type="PANTHER" id="PTHR24348:SF22">
    <property type="entry name" value="NON-SPECIFIC SERINE_THREONINE PROTEIN KINASE"/>
    <property type="match status" value="1"/>
</dbReference>
<dbReference type="GO" id="GO:0000045">
    <property type="term" value="P:autophagosome assembly"/>
    <property type="evidence" value="ECO:0007669"/>
    <property type="project" value="TreeGrafter"/>
</dbReference>
<comment type="caution">
    <text evidence="7">The sequence shown here is derived from an EMBL/GenBank/DDBJ whole genome shotgun (WGS) entry which is preliminary data.</text>
</comment>
<accession>K0KMN4</accession>
<dbReference type="GO" id="GO:0004674">
    <property type="term" value="F:protein serine/threonine kinase activity"/>
    <property type="evidence" value="ECO:0007669"/>
    <property type="project" value="UniProtKB-EC"/>
</dbReference>
<dbReference type="Proteomes" id="UP000009328">
    <property type="component" value="Unassembled WGS sequence"/>
</dbReference>
<reference evidence="7 8" key="1">
    <citation type="journal article" date="2012" name="Eukaryot. Cell">
        <title>Draft genome sequence of Wickerhamomyces ciferrii NRRL Y-1031 F-60-10.</title>
        <authorList>
            <person name="Schneider J."/>
            <person name="Andrea H."/>
            <person name="Blom J."/>
            <person name="Jaenicke S."/>
            <person name="Ruckert C."/>
            <person name="Schorsch C."/>
            <person name="Szczepanowski R."/>
            <person name="Farwick M."/>
            <person name="Goesmann A."/>
            <person name="Puhler A."/>
            <person name="Schaffer S."/>
            <person name="Tauch A."/>
            <person name="Kohler T."/>
            <person name="Brinkrolf K."/>
        </authorList>
    </citation>
    <scope>NUCLEOTIDE SEQUENCE [LARGE SCALE GENOMIC DNA]</scope>
    <source>
        <strain evidence="8">ATCC 14091 / BCRC 22168 / CBS 111 / JCM 3599 / NBRC 0793 / NRRL Y-1031 F-60-10</strain>
    </source>
</reference>
<evidence type="ECO:0000256" key="1">
    <source>
        <dbReference type="ARBA" id="ARBA00012513"/>
    </source>
</evidence>
<dbReference type="InParanoid" id="K0KMN4"/>
<dbReference type="STRING" id="1206466.K0KMN4"/>
<dbReference type="EMBL" id="CAIF01000112">
    <property type="protein sequence ID" value="CCH44216.1"/>
    <property type="molecule type" value="Genomic_DNA"/>
</dbReference>
<dbReference type="GO" id="GO:0005829">
    <property type="term" value="C:cytosol"/>
    <property type="evidence" value="ECO:0007669"/>
    <property type="project" value="TreeGrafter"/>
</dbReference>
<dbReference type="PROSITE" id="PS50011">
    <property type="entry name" value="PROTEIN_KINASE_DOM"/>
    <property type="match status" value="1"/>
</dbReference>
<keyword evidence="8" id="KW-1185">Reference proteome</keyword>
<keyword evidence="2" id="KW-0808">Transferase</keyword>
<dbReference type="SMART" id="SM00220">
    <property type="entry name" value="S_TKc"/>
    <property type="match status" value="1"/>
</dbReference>
<dbReference type="GO" id="GO:0000407">
    <property type="term" value="C:phagophore assembly site"/>
    <property type="evidence" value="ECO:0007669"/>
    <property type="project" value="TreeGrafter"/>
</dbReference>
<dbReference type="eggNOG" id="KOG0583">
    <property type="taxonomic scope" value="Eukaryota"/>
</dbReference>
<dbReference type="InterPro" id="IPR045269">
    <property type="entry name" value="Atg1-like"/>
</dbReference>
<dbReference type="HOGENOM" id="CLU_044371_0_0_1"/>
<dbReference type="GO" id="GO:0005776">
    <property type="term" value="C:autophagosome"/>
    <property type="evidence" value="ECO:0007669"/>
    <property type="project" value="TreeGrafter"/>
</dbReference>
<evidence type="ECO:0000256" key="4">
    <source>
        <dbReference type="ARBA" id="ARBA00022777"/>
    </source>
</evidence>
<evidence type="ECO:0000256" key="3">
    <source>
        <dbReference type="ARBA" id="ARBA00022741"/>
    </source>
</evidence>
<dbReference type="GO" id="GO:0005524">
    <property type="term" value="F:ATP binding"/>
    <property type="evidence" value="ECO:0007669"/>
    <property type="project" value="UniProtKB-KW"/>
</dbReference>
<organism evidence="7 8">
    <name type="scientific">Wickerhamomyces ciferrii (strain ATCC 14091 / BCRC 22168 / CBS 111 / JCM 3599 / NBRC 0793 / NRRL Y-1031 F-60-10)</name>
    <name type="common">Yeast</name>
    <name type="synonym">Pichia ciferrii</name>
    <dbReference type="NCBI Taxonomy" id="1206466"/>
    <lineage>
        <taxon>Eukaryota</taxon>
        <taxon>Fungi</taxon>
        <taxon>Dikarya</taxon>
        <taxon>Ascomycota</taxon>
        <taxon>Saccharomycotina</taxon>
        <taxon>Saccharomycetes</taxon>
        <taxon>Phaffomycetales</taxon>
        <taxon>Wickerhamomycetaceae</taxon>
        <taxon>Wickerhamomyces</taxon>
    </lineage>
</organism>
<protein>
    <recommendedName>
        <fullName evidence="1">non-specific serine/threonine protein kinase</fullName>
        <ecNumber evidence="1">2.7.11.1</ecNumber>
    </recommendedName>
</protein>
<dbReference type="InterPro" id="IPR000719">
    <property type="entry name" value="Prot_kinase_dom"/>
</dbReference>
<evidence type="ECO:0000256" key="5">
    <source>
        <dbReference type="ARBA" id="ARBA00022840"/>
    </source>
</evidence>
<dbReference type="InterPro" id="IPR011009">
    <property type="entry name" value="Kinase-like_dom_sf"/>
</dbReference>
<evidence type="ECO:0000256" key="2">
    <source>
        <dbReference type="ARBA" id="ARBA00022679"/>
    </source>
</evidence>
<dbReference type="EC" id="2.7.11.1" evidence="1"/>
<proteinExistence type="predicted"/>
<evidence type="ECO:0000259" key="6">
    <source>
        <dbReference type="PROSITE" id="PS50011"/>
    </source>
</evidence>
<sequence length="440" mass="50683">MTTFQMPPHQLQQDLVSPPPKIDEFIAYENGVLLQNRYLKLANIQDGSYGKVSVALDTWENNRKVAIKSMFKSNKGVSAIARHEISILKKLGSNCENICSLLNHFQTPDYYFLVFEYCSNGDLYDYLKNINNHLNPNFKNGSLIFFKNFIKELINAIKYAHSKGIYHRDIKPENILIDSHGSIKLTDWGLATMQLKSYDPCIGTEKYMSPETFFKKIKNPTHLISYNSIYSDYWSIGITILYTLFGSCPWSKANTVDLNFKKFLSNPEILFKIYPNLTQHGFEIVLSLLQINPENRSIDYCLDLIDGFYNVGLTYDQEIDDTSMDNQFNSSDDSFIFGMDESLPTTTTTSTTPEDSIMKDYIQIPVKPQQQPESQDLPPSLVSNSFPTNFSWADEVDLELPFDIQKLDQNINSFKQSYMNKNQDTGILRNETPKFEFDWC</sequence>
<gene>
    <name evidence="7" type="ORF">BN7_3775</name>
</gene>
<keyword evidence="4" id="KW-0418">Kinase</keyword>
<dbReference type="Gene3D" id="1.10.510.10">
    <property type="entry name" value="Transferase(Phosphotransferase) domain 1"/>
    <property type="match status" value="1"/>
</dbReference>